<dbReference type="AlphaFoldDB" id="A0AAN5MIY4"/>
<evidence type="ECO:0000313" key="3">
    <source>
        <dbReference type="Proteomes" id="UP000865968"/>
    </source>
</evidence>
<organism evidence="2 3">
    <name type="scientific">Morganella morganii</name>
    <name type="common">Proteus morganii</name>
    <dbReference type="NCBI Taxonomy" id="582"/>
    <lineage>
        <taxon>Bacteria</taxon>
        <taxon>Pseudomonadati</taxon>
        <taxon>Pseudomonadota</taxon>
        <taxon>Gammaproteobacteria</taxon>
        <taxon>Enterobacterales</taxon>
        <taxon>Morganellaceae</taxon>
        <taxon>Morganella</taxon>
    </lineage>
</organism>
<gene>
    <name evidence="2" type="ORF">I8608_003984</name>
</gene>
<evidence type="ECO:0000256" key="1">
    <source>
        <dbReference type="SAM" id="MobiDB-lite"/>
    </source>
</evidence>
<accession>A0AAN5MIY4</accession>
<comment type="caution">
    <text evidence="2">The sequence shown here is derived from an EMBL/GenBank/DDBJ whole genome shotgun (WGS) entry which is preliminary data.</text>
</comment>
<reference evidence="2" key="2">
    <citation type="submission" date="2020-10" db="EMBL/GenBank/DDBJ databases">
        <authorList>
            <consortium name="NCBI Pathogen Detection Project"/>
        </authorList>
    </citation>
    <scope>NUCLEOTIDE SEQUENCE</scope>
    <source>
        <strain evidence="2">Morganella morganii ARLG-3209</strain>
    </source>
</reference>
<feature type="compositionally biased region" description="Basic and acidic residues" evidence="1">
    <location>
        <begin position="103"/>
        <end position="121"/>
    </location>
</feature>
<name>A0AAN5MIY4_MORMO</name>
<feature type="region of interest" description="Disordered" evidence="1">
    <location>
        <begin position="102"/>
        <end position="121"/>
    </location>
</feature>
<evidence type="ECO:0000313" key="2">
    <source>
        <dbReference type="EMBL" id="HAT3811063.1"/>
    </source>
</evidence>
<protein>
    <submittedName>
        <fullName evidence="2">Uncharacterized protein</fullName>
    </submittedName>
</protein>
<reference evidence="2" key="1">
    <citation type="journal article" date="2018" name="Genome Biol.">
        <title>SKESA: strategic k-mer extension for scrupulous assemblies.</title>
        <authorList>
            <person name="Souvorov A."/>
            <person name="Agarwala R."/>
            <person name="Lipman D.J."/>
        </authorList>
    </citation>
    <scope>NUCLEOTIDE SEQUENCE</scope>
    <source>
        <strain evidence="2">Morganella morganii ARLG-3209</strain>
    </source>
</reference>
<dbReference type="EMBL" id="DACSWI010000021">
    <property type="protein sequence ID" value="HAT3811063.1"/>
    <property type="molecule type" value="Genomic_DNA"/>
</dbReference>
<proteinExistence type="predicted"/>
<sequence length="121" mass="13240">MKYIVSQGATLSLPDGTRFELTTGIHDSTDFPVQVTEHWAFPSYARPLDEADIQKEKDSRDMSAKVITLEAELTELKAVLTEKDGVIEGLNTELTELKAALAKQDKKQGAGDGKKQSSSDN</sequence>
<dbReference type="Proteomes" id="UP000865968">
    <property type="component" value="Unassembled WGS sequence"/>
</dbReference>